<dbReference type="GO" id="GO:0004842">
    <property type="term" value="F:ubiquitin-protein transferase activity"/>
    <property type="evidence" value="ECO:0007669"/>
    <property type="project" value="InterPro"/>
</dbReference>
<keyword evidence="3" id="KW-1185">Reference proteome</keyword>
<sequence length="884" mass="98250">MSPPRSAPPTVNASTILPGPPPPPSLSLSGNAGSGPVPRPPMSTWRPSSPPAPGNSNARRIQRARHAFGDRSAPQSDGTAAPPSKRPRHGSRSVSVPKATDGPTTFVVVILPLPIPPHPDADGYVYRIHEIKLRDLLERLQLCGLFIRISVPQTTAMDDPVWELFNDAITTHLSINDIKLQPPPPGVQIEGICFEKLDWHILVGGNRQATGQRLNPVPTLVSYDFTIRRLTAIASKVRNPIQNEMLLFAAPRWGRLVGPVHMLTPSLEGIHECYANRVMDKFWDIELMEESENPECEDGCERRMELHANDPLPGELSDDEFPSTAHELLEAAHNNNSPAQTTGANDTGLEIVQDSRQFSGANPDLARAHEITGRMAGRSASNDPAYVSSDSDSGASLPMVIDATRLNLRRLRTRSTQATDANITHQTVSDWHYYLESSIVYIDPTEELNIEGVSVEHVANALISYLEWHHSGQTTPFVQPAGTSVEPCSIRNMLKDPRKFTCGIAPGDGPERAVIRYAVRNVMCADPEFVRPQNEGYTLVLRPTNSISSTARQNKFRAYGTLCALHIAWLGLCPDPISPFLIQSILGGPESLINLEFIGHISPSLAVELSAWPSNHAEELPTGLHSPVALLVSQALNLSMIQVRTTDINEREALTREIYVRMVLGESYHFDTHVDYQAFREGFNIRISREKSFIETFGSNPLHLVARMSDKHVKTPDDVISHLRYISRGAEFAHHEANWRQRFERYLRGPGHPIHEMLGADVITATRRELVQDDYTFRSTRFLGQISGCELIPSAENWRITIRFTAELPQDYAKEVKPNAELADDAPPIFFRGCIFEAWVVLNETTIQLMEQDIPDDLAVGNDFDVWVHHAMLNLAESDEFNAV</sequence>
<dbReference type="AlphaFoldDB" id="A0A4Y7QMW0"/>
<organism evidence="2 3">
    <name type="scientific">Rickenella mellea</name>
    <dbReference type="NCBI Taxonomy" id="50990"/>
    <lineage>
        <taxon>Eukaryota</taxon>
        <taxon>Fungi</taxon>
        <taxon>Dikarya</taxon>
        <taxon>Basidiomycota</taxon>
        <taxon>Agaricomycotina</taxon>
        <taxon>Agaricomycetes</taxon>
        <taxon>Hymenochaetales</taxon>
        <taxon>Rickenellaceae</taxon>
        <taxon>Rickenella</taxon>
    </lineage>
</organism>
<accession>A0A4Y7QMW0</accession>
<dbReference type="EMBL" id="ML170157">
    <property type="protein sequence ID" value="TDL28984.1"/>
    <property type="molecule type" value="Genomic_DNA"/>
</dbReference>
<evidence type="ECO:0000256" key="1">
    <source>
        <dbReference type="SAM" id="MobiDB-lite"/>
    </source>
</evidence>
<feature type="compositionally biased region" description="Low complexity" evidence="1">
    <location>
        <begin position="26"/>
        <end position="36"/>
    </location>
</feature>
<dbReference type="VEuPathDB" id="FungiDB:BD410DRAFT_834985"/>
<dbReference type="Proteomes" id="UP000294933">
    <property type="component" value="Unassembled WGS sequence"/>
</dbReference>
<proteinExistence type="predicted"/>
<feature type="region of interest" description="Disordered" evidence="1">
    <location>
        <begin position="1"/>
        <end position="99"/>
    </location>
</feature>
<dbReference type="SUPFAM" id="SSF56204">
    <property type="entry name" value="Hect, E3 ligase catalytic domain"/>
    <property type="match status" value="1"/>
</dbReference>
<gene>
    <name evidence="2" type="ORF">BD410DRAFT_834985</name>
</gene>
<protein>
    <submittedName>
        <fullName evidence="2">Uncharacterized protein</fullName>
    </submittedName>
</protein>
<dbReference type="InterPro" id="IPR035983">
    <property type="entry name" value="Hect_E3_ubiquitin_ligase"/>
</dbReference>
<dbReference type="OrthoDB" id="2757435at2759"/>
<name>A0A4Y7QMW0_9AGAM</name>
<reference evidence="2 3" key="1">
    <citation type="submission" date="2018-06" db="EMBL/GenBank/DDBJ databases">
        <title>A transcriptomic atlas of mushroom development highlights an independent origin of complex multicellularity.</title>
        <authorList>
            <consortium name="DOE Joint Genome Institute"/>
            <person name="Krizsan K."/>
            <person name="Almasi E."/>
            <person name="Merenyi Z."/>
            <person name="Sahu N."/>
            <person name="Viragh M."/>
            <person name="Koszo T."/>
            <person name="Mondo S."/>
            <person name="Kiss B."/>
            <person name="Balint B."/>
            <person name="Kues U."/>
            <person name="Barry K."/>
            <person name="Hegedus J.C."/>
            <person name="Henrissat B."/>
            <person name="Johnson J."/>
            <person name="Lipzen A."/>
            <person name="Ohm R."/>
            <person name="Nagy I."/>
            <person name="Pangilinan J."/>
            <person name="Yan J."/>
            <person name="Xiong Y."/>
            <person name="Grigoriev I.V."/>
            <person name="Hibbett D.S."/>
            <person name="Nagy L.G."/>
        </authorList>
    </citation>
    <scope>NUCLEOTIDE SEQUENCE [LARGE SCALE GENOMIC DNA]</scope>
    <source>
        <strain evidence="2 3">SZMC22713</strain>
    </source>
</reference>
<evidence type="ECO:0000313" key="2">
    <source>
        <dbReference type="EMBL" id="TDL28984.1"/>
    </source>
</evidence>
<evidence type="ECO:0000313" key="3">
    <source>
        <dbReference type="Proteomes" id="UP000294933"/>
    </source>
</evidence>